<comment type="caution">
    <text evidence="1">The sequence shown here is derived from an EMBL/GenBank/DDBJ whole genome shotgun (WGS) entry which is preliminary data.</text>
</comment>
<dbReference type="EMBL" id="ASHM01118594">
    <property type="protein sequence ID" value="PNX56187.1"/>
    <property type="molecule type" value="Genomic_DNA"/>
</dbReference>
<dbReference type="InterPro" id="IPR001461">
    <property type="entry name" value="Aspartic_peptidase_A1"/>
</dbReference>
<dbReference type="GO" id="GO:0006508">
    <property type="term" value="P:proteolysis"/>
    <property type="evidence" value="ECO:0007669"/>
    <property type="project" value="InterPro"/>
</dbReference>
<dbReference type="InterPro" id="IPR021109">
    <property type="entry name" value="Peptidase_aspartic_dom_sf"/>
</dbReference>
<dbReference type="SUPFAM" id="SSF50630">
    <property type="entry name" value="Acid proteases"/>
    <property type="match status" value="1"/>
</dbReference>
<dbReference type="AlphaFoldDB" id="A0A2K3JQ81"/>
<evidence type="ECO:0000313" key="1">
    <source>
        <dbReference type="EMBL" id="PNX56187.1"/>
    </source>
</evidence>
<gene>
    <name evidence="1" type="ORF">L195_g058084</name>
</gene>
<reference evidence="1 2" key="1">
    <citation type="journal article" date="2014" name="Am. J. Bot.">
        <title>Genome assembly and annotation for red clover (Trifolium pratense; Fabaceae).</title>
        <authorList>
            <person name="Istvanek J."/>
            <person name="Jaros M."/>
            <person name="Krenek A."/>
            <person name="Repkova J."/>
        </authorList>
    </citation>
    <scope>NUCLEOTIDE SEQUENCE [LARGE SCALE GENOMIC DNA]</scope>
    <source>
        <strain evidence="2">cv. Tatra</strain>
        <tissue evidence="1">Young leaves</tissue>
    </source>
</reference>
<dbReference type="STRING" id="57577.A0A2K3JQ81"/>
<protein>
    <submittedName>
        <fullName evidence="1">Aspartic proteinase nepenthesin-1-like protein</fullName>
    </submittedName>
</protein>
<sequence>FFQVPNPSCGVSTCNFNFTYGSSSIAANLVQDTVTLATDPIPIYKFGCVSKTTGTSIPSHHKPKKIKYTPLLKNPRRSSLYYVNLQAIRVGRRIVDIPPAALAFNPTTGAGTIFDSGNILLPNRH</sequence>
<name>A0A2K3JQ81_TRIPR</name>
<proteinExistence type="predicted"/>
<accession>A0A2K3JQ81</accession>
<dbReference type="Proteomes" id="UP000236291">
    <property type="component" value="Unassembled WGS sequence"/>
</dbReference>
<dbReference type="PANTHER" id="PTHR13683:SF798">
    <property type="entry name" value="ASPARTYL PROTEASE AED3-LIKE"/>
    <property type="match status" value="1"/>
</dbReference>
<dbReference type="Gene3D" id="2.40.70.10">
    <property type="entry name" value="Acid Proteases"/>
    <property type="match status" value="2"/>
</dbReference>
<dbReference type="GO" id="GO:0004190">
    <property type="term" value="F:aspartic-type endopeptidase activity"/>
    <property type="evidence" value="ECO:0007669"/>
    <property type="project" value="InterPro"/>
</dbReference>
<organism evidence="1 2">
    <name type="scientific">Trifolium pratense</name>
    <name type="common">Red clover</name>
    <dbReference type="NCBI Taxonomy" id="57577"/>
    <lineage>
        <taxon>Eukaryota</taxon>
        <taxon>Viridiplantae</taxon>
        <taxon>Streptophyta</taxon>
        <taxon>Embryophyta</taxon>
        <taxon>Tracheophyta</taxon>
        <taxon>Spermatophyta</taxon>
        <taxon>Magnoliopsida</taxon>
        <taxon>eudicotyledons</taxon>
        <taxon>Gunneridae</taxon>
        <taxon>Pentapetalae</taxon>
        <taxon>rosids</taxon>
        <taxon>fabids</taxon>
        <taxon>Fabales</taxon>
        <taxon>Fabaceae</taxon>
        <taxon>Papilionoideae</taxon>
        <taxon>50 kb inversion clade</taxon>
        <taxon>NPAAA clade</taxon>
        <taxon>Hologalegina</taxon>
        <taxon>IRL clade</taxon>
        <taxon>Trifolieae</taxon>
        <taxon>Trifolium</taxon>
    </lineage>
</organism>
<dbReference type="PANTHER" id="PTHR13683">
    <property type="entry name" value="ASPARTYL PROTEASES"/>
    <property type="match status" value="1"/>
</dbReference>
<evidence type="ECO:0000313" key="2">
    <source>
        <dbReference type="Proteomes" id="UP000236291"/>
    </source>
</evidence>
<feature type="non-terminal residue" evidence="1">
    <location>
        <position position="1"/>
    </location>
</feature>
<reference evidence="1 2" key="2">
    <citation type="journal article" date="2017" name="Front. Plant Sci.">
        <title>Gene Classification and Mining of Molecular Markers Useful in Red Clover (Trifolium pratense) Breeding.</title>
        <authorList>
            <person name="Istvanek J."/>
            <person name="Dluhosova J."/>
            <person name="Dluhos P."/>
            <person name="Patkova L."/>
            <person name="Nedelnik J."/>
            <person name="Repkova J."/>
        </authorList>
    </citation>
    <scope>NUCLEOTIDE SEQUENCE [LARGE SCALE GENOMIC DNA]</scope>
    <source>
        <strain evidence="2">cv. Tatra</strain>
        <tissue evidence="1">Young leaves</tissue>
    </source>
</reference>